<reference evidence="2" key="1">
    <citation type="submission" date="2021-12" db="EMBL/GenBank/DDBJ databases">
        <title>Black yeast isolated from Biological Soil Crust.</title>
        <authorList>
            <person name="Kurbessoian T."/>
        </authorList>
    </citation>
    <scope>NUCLEOTIDE SEQUENCE</scope>
    <source>
        <strain evidence="2">CCFEE 5208</strain>
    </source>
</reference>
<name>A0AAN6JAG5_9PEZI</name>
<comment type="caution">
    <text evidence="2">The sequence shown here is derived from an EMBL/GenBank/DDBJ whole genome shotgun (WGS) entry which is preliminary data.</text>
</comment>
<evidence type="ECO:0000313" key="3">
    <source>
        <dbReference type="Proteomes" id="UP001168146"/>
    </source>
</evidence>
<protein>
    <submittedName>
        <fullName evidence="2">Uncharacterized protein</fullName>
    </submittedName>
</protein>
<dbReference type="AlphaFoldDB" id="A0AAN6JAG5"/>
<dbReference type="EMBL" id="JASUXU010000013">
    <property type="protein sequence ID" value="KAK0323296.1"/>
    <property type="molecule type" value="Genomic_DNA"/>
</dbReference>
<sequence length="335" mass="33150">MRPGVVGDGSCLEAPDTLPIRTSPHLIRERRPSQRCITSPSSHSASPRRAVLPCSSVNCSAPIPTSSDCQQQENDYLQQVCVPTNATGDPDYNAPCNQVQAISAECVYGPSWASVLNAQATSNGNTSYDSPTMQSNGTQRNCVCESQFWSLVQGCNDCYNAHGGAQEGLVGTAAVSIFGSVSSSYCAVTNTPTLGFADVLYGIATAPGANATSTPATPFTDPIGNQTAVSYYFTPSVTGSSAWVVAQATGSASSGTASGSASGSGSASSQSASVATSNGQIVATGGAASTTAGSASGTASGASGSASSTGKSGAGKQEAAAVAGVIALAGLVALL</sequence>
<organism evidence="2 3">
    <name type="scientific">Friedmanniomyces endolithicus</name>
    <dbReference type="NCBI Taxonomy" id="329885"/>
    <lineage>
        <taxon>Eukaryota</taxon>
        <taxon>Fungi</taxon>
        <taxon>Dikarya</taxon>
        <taxon>Ascomycota</taxon>
        <taxon>Pezizomycotina</taxon>
        <taxon>Dothideomycetes</taxon>
        <taxon>Dothideomycetidae</taxon>
        <taxon>Mycosphaerellales</taxon>
        <taxon>Teratosphaeriaceae</taxon>
        <taxon>Friedmanniomyces</taxon>
    </lineage>
</organism>
<accession>A0AAN6JAG5</accession>
<dbReference type="Proteomes" id="UP001168146">
    <property type="component" value="Unassembled WGS sequence"/>
</dbReference>
<feature type="region of interest" description="Disordered" evidence="1">
    <location>
        <begin position="289"/>
        <end position="313"/>
    </location>
</feature>
<gene>
    <name evidence="2" type="ORF">LTR82_005656</name>
</gene>
<feature type="region of interest" description="Disordered" evidence="1">
    <location>
        <begin position="1"/>
        <end position="49"/>
    </location>
</feature>
<evidence type="ECO:0000256" key="1">
    <source>
        <dbReference type="SAM" id="MobiDB-lite"/>
    </source>
</evidence>
<feature type="compositionally biased region" description="Low complexity" evidence="1">
    <location>
        <begin position="39"/>
        <end position="49"/>
    </location>
</feature>
<proteinExistence type="predicted"/>
<evidence type="ECO:0000313" key="2">
    <source>
        <dbReference type="EMBL" id="KAK0323296.1"/>
    </source>
</evidence>